<evidence type="ECO:0000313" key="3">
    <source>
        <dbReference type="Proteomes" id="UP001470230"/>
    </source>
</evidence>
<reference evidence="2 3" key="1">
    <citation type="submission" date="2024-04" db="EMBL/GenBank/DDBJ databases">
        <title>Tritrichomonas musculus Genome.</title>
        <authorList>
            <person name="Alves-Ferreira E."/>
            <person name="Grigg M."/>
            <person name="Lorenzi H."/>
            <person name="Galac M."/>
        </authorList>
    </citation>
    <scope>NUCLEOTIDE SEQUENCE [LARGE SCALE GENOMIC DNA]</scope>
    <source>
        <strain evidence="2 3">EAF2021</strain>
    </source>
</reference>
<feature type="region of interest" description="Disordered" evidence="1">
    <location>
        <begin position="506"/>
        <end position="544"/>
    </location>
</feature>
<evidence type="ECO:0000313" key="2">
    <source>
        <dbReference type="EMBL" id="KAK8891925.1"/>
    </source>
</evidence>
<accession>A0ABR2KLC2</accession>
<comment type="caution">
    <text evidence="2">The sequence shown here is derived from an EMBL/GenBank/DDBJ whole genome shotgun (WGS) entry which is preliminary data.</text>
</comment>
<sequence length="544" mass="63122">MSKSEISILSDIQNPKFDEQLRKFSSSTDGSNAFEVFNALLSNFDSKKKNRITNPIGIAILSAIAAIIQRPRNISIFISKGFLNNLPYGVEDYSDVIFDIFCICLKSDINVFDDENKYVTKFEKQISFNPHKALIIIAMHVSNFKYIAHPWCLSDLLISQFPVFLSSAELASSHLSLIEYLCSQFPTYRKHRTTQCWSLLSQLLESDIVDQKIIKQIYSILFTISSNNSEVKKCFHFLPVNRVIEHIEIPFLKEDVLSFIAINTKEFKSCTDLINILLVESRKNEKASLILMKLSEEESNALYLISDDNWFQYELPTYLDTLKIVYCCLDHSKVRMLASKSKRIIPLLIKSSKKTLLSIIVIILGIIQKLHLSKHMVSEMSKYGLLNNIIRTTNSNKDNAVSDKILYRIFSAIAEISYANELLKLFVLASEDIVYQSELYEEALNFVVKAVRYKECVNNMKSTKLFDYFKHIKNNMHNIKKDKEIQRNIETIQQIISILDEAHEFDDMRSDENDDDYYEGEEEEEEYMNESYSNNEEEEEEEEE</sequence>
<feature type="compositionally biased region" description="Acidic residues" evidence="1">
    <location>
        <begin position="512"/>
        <end position="528"/>
    </location>
</feature>
<gene>
    <name evidence="2" type="ORF">M9Y10_029147</name>
</gene>
<name>A0ABR2KLC2_9EUKA</name>
<keyword evidence="3" id="KW-1185">Reference proteome</keyword>
<evidence type="ECO:0000256" key="1">
    <source>
        <dbReference type="SAM" id="MobiDB-lite"/>
    </source>
</evidence>
<feature type="compositionally biased region" description="Acidic residues" evidence="1">
    <location>
        <begin position="535"/>
        <end position="544"/>
    </location>
</feature>
<proteinExistence type="predicted"/>
<organism evidence="2 3">
    <name type="scientific">Tritrichomonas musculus</name>
    <dbReference type="NCBI Taxonomy" id="1915356"/>
    <lineage>
        <taxon>Eukaryota</taxon>
        <taxon>Metamonada</taxon>
        <taxon>Parabasalia</taxon>
        <taxon>Tritrichomonadida</taxon>
        <taxon>Tritrichomonadidae</taxon>
        <taxon>Tritrichomonas</taxon>
    </lineage>
</organism>
<protein>
    <submittedName>
        <fullName evidence="2">Uncharacterized protein</fullName>
    </submittedName>
</protein>
<dbReference type="EMBL" id="JAPFFF010000004">
    <property type="protein sequence ID" value="KAK8891925.1"/>
    <property type="molecule type" value="Genomic_DNA"/>
</dbReference>
<dbReference type="Proteomes" id="UP001470230">
    <property type="component" value="Unassembled WGS sequence"/>
</dbReference>